<feature type="region of interest" description="Disordered" evidence="8">
    <location>
        <begin position="310"/>
        <end position="430"/>
    </location>
</feature>
<keyword evidence="2" id="KW-0808">Transferase</keyword>
<dbReference type="EMBL" id="JABAYA010000035">
    <property type="protein sequence ID" value="KAF7728545.1"/>
    <property type="molecule type" value="Genomic_DNA"/>
</dbReference>
<dbReference type="InterPro" id="IPR011009">
    <property type="entry name" value="Kinase-like_dom_sf"/>
</dbReference>
<reference evidence="10" key="1">
    <citation type="submission" date="2020-01" db="EMBL/GenBank/DDBJ databases">
        <title>Genome Sequencing of Three Apophysomyces-Like Fungal Strains Confirms a Novel Fungal Genus in the Mucoromycota with divergent Burkholderia-like Endosymbiotic Bacteria.</title>
        <authorList>
            <person name="Stajich J.E."/>
            <person name="Macias A.M."/>
            <person name="Carter-House D."/>
            <person name="Lovett B."/>
            <person name="Kasson L.R."/>
            <person name="Berry K."/>
            <person name="Grigoriev I."/>
            <person name="Chang Y."/>
            <person name="Spatafora J."/>
            <person name="Kasson M.T."/>
        </authorList>
    </citation>
    <scope>NUCLEOTIDE SEQUENCE</scope>
    <source>
        <strain evidence="10">NRRL A-21654</strain>
    </source>
</reference>
<evidence type="ECO:0000256" key="1">
    <source>
        <dbReference type="ARBA" id="ARBA00022527"/>
    </source>
</evidence>
<keyword evidence="3 6" id="KW-0547">Nucleotide-binding</keyword>
<accession>A0A8H7BRM5</accession>
<keyword evidence="1 7" id="KW-0723">Serine/threonine-protein kinase</keyword>
<keyword evidence="4" id="KW-0418">Kinase</keyword>
<dbReference type="PROSITE" id="PS00108">
    <property type="entry name" value="PROTEIN_KINASE_ST"/>
    <property type="match status" value="1"/>
</dbReference>
<dbReference type="InterPro" id="IPR008271">
    <property type="entry name" value="Ser/Thr_kinase_AS"/>
</dbReference>
<dbReference type="Proteomes" id="UP000605846">
    <property type="component" value="Unassembled WGS sequence"/>
</dbReference>
<dbReference type="SMART" id="SM00220">
    <property type="entry name" value="S_TKc"/>
    <property type="match status" value="1"/>
</dbReference>
<name>A0A8H7BRM5_9FUNG</name>
<organism evidence="10 11">
    <name type="scientific">Apophysomyces ossiformis</name>
    <dbReference type="NCBI Taxonomy" id="679940"/>
    <lineage>
        <taxon>Eukaryota</taxon>
        <taxon>Fungi</taxon>
        <taxon>Fungi incertae sedis</taxon>
        <taxon>Mucoromycota</taxon>
        <taxon>Mucoromycotina</taxon>
        <taxon>Mucoromycetes</taxon>
        <taxon>Mucorales</taxon>
        <taxon>Mucorineae</taxon>
        <taxon>Mucoraceae</taxon>
        <taxon>Apophysomyces</taxon>
    </lineage>
</organism>
<comment type="similarity">
    <text evidence="7">Belongs to the protein kinase superfamily.</text>
</comment>
<keyword evidence="5 6" id="KW-0067">ATP-binding</keyword>
<evidence type="ECO:0000313" key="11">
    <source>
        <dbReference type="Proteomes" id="UP000605846"/>
    </source>
</evidence>
<dbReference type="Gene3D" id="1.10.510.10">
    <property type="entry name" value="Transferase(Phosphotransferase) domain 1"/>
    <property type="match status" value="1"/>
</dbReference>
<dbReference type="GO" id="GO:0004674">
    <property type="term" value="F:protein serine/threonine kinase activity"/>
    <property type="evidence" value="ECO:0007669"/>
    <property type="project" value="UniProtKB-KW"/>
</dbReference>
<sequence>MTTSKRPLIPIGSLIGDYQILEVLGIGGYGQVYLAQHIRTKVKYAIKSLPQAGLDERQKAFQRTEIALHSQLSHPNVIRFDRVIRQGAWIHVVLEYGPEGDLFSAIAEKDLYYGNHQRIRRTFLQLLDAVSYCHDNHIYHRDLKPENILMFDDGRVVKLADFGLATTNTISKEYGCGSSYYFSPECQGDLAQEHHMGYVSATNDIWSLGIILINLAAGRNPWRQASLKDETFRAYIEDPDLLYRLLPISRELNHILKRMLAVDPLDRMSLDEIRQRIKRCRYFTRTPECERYENEKLLKPRPIVVVNVGRCTPDDDQTTLLPSPPDTPRSSSTCSDHPWVTPPTSASSSSSSKIYDHSSSRKNHKTNQRQPPSPTTKTQQQKKKQQQRQQQQQSPSYSTSPSSSSSSSSSSCINKKTDPLLSKTSVEAAV</sequence>
<evidence type="ECO:0000256" key="3">
    <source>
        <dbReference type="ARBA" id="ARBA00022741"/>
    </source>
</evidence>
<dbReference type="AlphaFoldDB" id="A0A8H7BRM5"/>
<evidence type="ECO:0000256" key="8">
    <source>
        <dbReference type="SAM" id="MobiDB-lite"/>
    </source>
</evidence>
<evidence type="ECO:0000256" key="5">
    <source>
        <dbReference type="ARBA" id="ARBA00022840"/>
    </source>
</evidence>
<comment type="caution">
    <text evidence="10">The sequence shown here is derived from an EMBL/GenBank/DDBJ whole genome shotgun (WGS) entry which is preliminary data.</text>
</comment>
<dbReference type="PROSITE" id="PS50011">
    <property type="entry name" value="PROTEIN_KINASE_DOM"/>
    <property type="match status" value="1"/>
</dbReference>
<feature type="domain" description="Protein kinase" evidence="9">
    <location>
        <begin position="18"/>
        <end position="283"/>
    </location>
</feature>
<dbReference type="GO" id="GO:0005634">
    <property type="term" value="C:nucleus"/>
    <property type="evidence" value="ECO:0007669"/>
    <property type="project" value="TreeGrafter"/>
</dbReference>
<evidence type="ECO:0000256" key="7">
    <source>
        <dbReference type="RuleBase" id="RU000304"/>
    </source>
</evidence>
<dbReference type="GO" id="GO:0005524">
    <property type="term" value="F:ATP binding"/>
    <property type="evidence" value="ECO:0007669"/>
    <property type="project" value="UniProtKB-UniRule"/>
</dbReference>
<evidence type="ECO:0000256" key="2">
    <source>
        <dbReference type="ARBA" id="ARBA00022679"/>
    </source>
</evidence>
<dbReference type="PANTHER" id="PTHR24345">
    <property type="entry name" value="SERINE/THREONINE-PROTEIN KINASE PLK"/>
    <property type="match status" value="1"/>
</dbReference>
<evidence type="ECO:0000256" key="6">
    <source>
        <dbReference type="PROSITE-ProRule" id="PRU10141"/>
    </source>
</evidence>
<evidence type="ECO:0000313" key="10">
    <source>
        <dbReference type="EMBL" id="KAF7728545.1"/>
    </source>
</evidence>
<dbReference type="FunFam" id="3.30.200.20:FF:000042">
    <property type="entry name" value="Aurora kinase A"/>
    <property type="match status" value="1"/>
</dbReference>
<dbReference type="PANTHER" id="PTHR24345:SF91">
    <property type="entry name" value="SERINE_THREONINE-PROTEIN KINASE PLK4"/>
    <property type="match status" value="1"/>
</dbReference>
<feature type="compositionally biased region" description="Low complexity" evidence="8">
    <location>
        <begin position="387"/>
        <end position="411"/>
    </location>
</feature>
<feature type="binding site" evidence="6">
    <location>
        <position position="47"/>
    </location>
    <ligand>
        <name>ATP</name>
        <dbReference type="ChEBI" id="CHEBI:30616"/>
    </ligand>
</feature>
<dbReference type="SUPFAM" id="SSF56112">
    <property type="entry name" value="Protein kinase-like (PK-like)"/>
    <property type="match status" value="1"/>
</dbReference>
<dbReference type="OrthoDB" id="541276at2759"/>
<dbReference type="Pfam" id="PF00069">
    <property type="entry name" value="Pkinase"/>
    <property type="match status" value="1"/>
</dbReference>
<protein>
    <recommendedName>
        <fullName evidence="9">Protein kinase domain-containing protein</fullName>
    </recommendedName>
</protein>
<evidence type="ECO:0000256" key="4">
    <source>
        <dbReference type="ARBA" id="ARBA00022777"/>
    </source>
</evidence>
<dbReference type="PROSITE" id="PS00107">
    <property type="entry name" value="PROTEIN_KINASE_ATP"/>
    <property type="match status" value="1"/>
</dbReference>
<dbReference type="InterPro" id="IPR000719">
    <property type="entry name" value="Prot_kinase_dom"/>
</dbReference>
<gene>
    <name evidence="10" type="ORF">EC973_005949</name>
</gene>
<dbReference type="FunFam" id="1.10.510.10:FF:000571">
    <property type="entry name" value="Maternal embryonic leucine zipper kinase"/>
    <property type="match status" value="1"/>
</dbReference>
<evidence type="ECO:0000259" key="9">
    <source>
        <dbReference type="PROSITE" id="PS50011"/>
    </source>
</evidence>
<dbReference type="InterPro" id="IPR017441">
    <property type="entry name" value="Protein_kinase_ATP_BS"/>
</dbReference>
<keyword evidence="11" id="KW-1185">Reference proteome</keyword>
<proteinExistence type="inferred from homology"/>